<name>A0A1Y2D508_9BASI</name>
<dbReference type="AlphaFoldDB" id="A0A1Y2D508"/>
<protein>
    <submittedName>
        <fullName evidence="3">Uncharacterized protein</fullName>
    </submittedName>
</protein>
<evidence type="ECO:0000313" key="3">
    <source>
        <dbReference type="EMBL" id="ORY54372.1"/>
    </source>
</evidence>
<feature type="region of interest" description="Disordered" evidence="1">
    <location>
        <begin position="265"/>
        <end position="296"/>
    </location>
</feature>
<evidence type="ECO:0000256" key="1">
    <source>
        <dbReference type="SAM" id="MobiDB-lite"/>
    </source>
</evidence>
<keyword evidence="2" id="KW-0732">Signal</keyword>
<dbReference type="InParanoid" id="A0A1Y2D508"/>
<dbReference type="EMBL" id="MCGR01000098">
    <property type="protein sequence ID" value="ORY54372.1"/>
    <property type="molecule type" value="Genomic_DNA"/>
</dbReference>
<feature type="signal peptide" evidence="2">
    <location>
        <begin position="1"/>
        <end position="22"/>
    </location>
</feature>
<organism evidence="3 4">
    <name type="scientific">Leucosporidium creatinivorum</name>
    <dbReference type="NCBI Taxonomy" id="106004"/>
    <lineage>
        <taxon>Eukaryota</taxon>
        <taxon>Fungi</taxon>
        <taxon>Dikarya</taxon>
        <taxon>Basidiomycota</taxon>
        <taxon>Pucciniomycotina</taxon>
        <taxon>Microbotryomycetes</taxon>
        <taxon>Leucosporidiales</taxon>
        <taxon>Leucosporidium</taxon>
    </lineage>
</organism>
<dbReference type="STRING" id="106004.A0A1Y2D508"/>
<sequence length="318" mass="35283">MCTSTATLLYGLWVTTASLAFAATAHHRTRAPFLAIDLILLRRRSGQLKLLREGASALVMIPPEVWEQVKKQLVLIEVRLAELNEIAEFRCRQCSLDDVVSSALELVQLGGRGGSFTVKYEWDAWGPPPSGCNGCWERVHSDVLVLLTPDMRKNIKTLLEPYGLCMPVNRDWKSDPSVEFGVDFDSLSPISLPLRGPDPSKYPQVEAEQDHDYEYSSSHAVANISPAIFHLPSDIYLRFASLVKWYGLEVIDRATAEILPSHLSVPPAEAQGDRPTTSKGDGAASANGKEKERKAIKELKFGPVEPRWMIWSIGDPCT</sequence>
<accession>A0A1Y2D508</accession>
<dbReference type="OrthoDB" id="2520223at2759"/>
<feature type="chain" id="PRO_5010999208" evidence="2">
    <location>
        <begin position="23"/>
        <end position="318"/>
    </location>
</feature>
<evidence type="ECO:0000313" key="4">
    <source>
        <dbReference type="Proteomes" id="UP000193467"/>
    </source>
</evidence>
<keyword evidence="4" id="KW-1185">Reference proteome</keyword>
<dbReference type="Proteomes" id="UP000193467">
    <property type="component" value="Unassembled WGS sequence"/>
</dbReference>
<gene>
    <name evidence="3" type="ORF">BCR35DRAFT_316112</name>
</gene>
<evidence type="ECO:0000256" key="2">
    <source>
        <dbReference type="SAM" id="SignalP"/>
    </source>
</evidence>
<reference evidence="3 4" key="1">
    <citation type="submission" date="2016-07" db="EMBL/GenBank/DDBJ databases">
        <title>Pervasive Adenine N6-methylation of Active Genes in Fungi.</title>
        <authorList>
            <consortium name="DOE Joint Genome Institute"/>
            <person name="Mondo S.J."/>
            <person name="Dannebaum R.O."/>
            <person name="Kuo R.C."/>
            <person name="Labutti K."/>
            <person name="Haridas S."/>
            <person name="Kuo A."/>
            <person name="Salamov A."/>
            <person name="Ahrendt S.R."/>
            <person name="Lipzen A."/>
            <person name="Sullivan W."/>
            <person name="Andreopoulos W.B."/>
            <person name="Clum A."/>
            <person name="Lindquist E."/>
            <person name="Daum C."/>
            <person name="Ramamoorthy G.K."/>
            <person name="Gryganskyi A."/>
            <person name="Culley D."/>
            <person name="Magnuson J.K."/>
            <person name="James T.Y."/>
            <person name="O'Malley M.A."/>
            <person name="Stajich J.E."/>
            <person name="Spatafora J.W."/>
            <person name="Visel A."/>
            <person name="Grigoriev I.V."/>
        </authorList>
    </citation>
    <scope>NUCLEOTIDE SEQUENCE [LARGE SCALE GENOMIC DNA]</scope>
    <source>
        <strain evidence="3 4">62-1032</strain>
    </source>
</reference>
<proteinExistence type="predicted"/>
<comment type="caution">
    <text evidence="3">The sequence shown here is derived from an EMBL/GenBank/DDBJ whole genome shotgun (WGS) entry which is preliminary data.</text>
</comment>